<reference evidence="2 3" key="1">
    <citation type="submission" date="2019-05" db="EMBL/GenBank/DDBJ databases">
        <title>A comparative analysis of the Nautiliaceae.</title>
        <authorList>
            <person name="Grosche A."/>
            <person name="Smedile F."/>
            <person name="Vetriani C."/>
        </authorList>
    </citation>
    <scope>NUCLEOTIDE SEQUENCE [LARGE SCALE GENOMIC DNA]</scope>
    <source>
        <strain evidence="2 3">TB-2</strain>
    </source>
</reference>
<protein>
    <submittedName>
        <fullName evidence="2">SPOR domain-containing protein</fullName>
    </submittedName>
</protein>
<accession>A0ABX5V6Y8</accession>
<dbReference type="InterPro" id="IPR007730">
    <property type="entry name" value="SPOR-like_dom"/>
</dbReference>
<dbReference type="EMBL" id="CP040463">
    <property type="protein sequence ID" value="QCT94033.1"/>
    <property type="molecule type" value="Genomic_DNA"/>
</dbReference>
<proteinExistence type="predicted"/>
<name>A0ABX5V6Y8_9BACT</name>
<dbReference type="Proteomes" id="UP000306825">
    <property type="component" value="Chromosome"/>
</dbReference>
<dbReference type="Pfam" id="PF05036">
    <property type="entry name" value="SPOR"/>
    <property type="match status" value="1"/>
</dbReference>
<sequence>MENNKFRFIMSLFYHFEDIKYYSRNFMMYRSIIFLILFVHLFSFQLAIDVKEKQLLNNCGIDCRVIRNYCIILDSANKDNLIMTKYYLQKEYGIDSFILDKDIQLSKKVIKKNTSDSKSLKNKTNSNNFLPQKKLINIYSYQVVSIKNLVMAKQIFKKIKNNRYARIEKIKNYYVVRFGIYYSYKDAKKDLSKYKNLNPLLIKCYFIPSRVIE</sequence>
<gene>
    <name evidence="2" type="ORF">FE773_02220</name>
</gene>
<evidence type="ECO:0000259" key="1">
    <source>
        <dbReference type="Pfam" id="PF05036"/>
    </source>
</evidence>
<keyword evidence="3" id="KW-1185">Reference proteome</keyword>
<feature type="domain" description="SPOR" evidence="1">
    <location>
        <begin position="139"/>
        <end position="201"/>
    </location>
</feature>
<evidence type="ECO:0000313" key="2">
    <source>
        <dbReference type="EMBL" id="QCT94033.1"/>
    </source>
</evidence>
<evidence type="ECO:0000313" key="3">
    <source>
        <dbReference type="Proteomes" id="UP000306825"/>
    </source>
</evidence>
<organism evidence="2 3">
    <name type="scientific">Caminibacter mediatlanticus TB-2</name>
    <dbReference type="NCBI Taxonomy" id="391592"/>
    <lineage>
        <taxon>Bacteria</taxon>
        <taxon>Pseudomonadati</taxon>
        <taxon>Campylobacterota</taxon>
        <taxon>Epsilonproteobacteria</taxon>
        <taxon>Nautiliales</taxon>
        <taxon>Nautiliaceae</taxon>
        <taxon>Caminibacter</taxon>
    </lineage>
</organism>